<organism evidence="2">
    <name type="scientific">Eutreptiella gymnastica</name>
    <dbReference type="NCBI Taxonomy" id="73025"/>
    <lineage>
        <taxon>Eukaryota</taxon>
        <taxon>Discoba</taxon>
        <taxon>Euglenozoa</taxon>
        <taxon>Euglenida</taxon>
        <taxon>Spirocuta</taxon>
        <taxon>Euglenophyceae</taxon>
        <taxon>Eutreptiales</taxon>
        <taxon>Eutreptiaceae</taxon>
        <taxon>Eutreptiella</taxon>
    </lineage>
</organism>
<evidence type="ECO:0000313" key="2">
    <source>
        <dbReference type="EMBL" id="CAE0821479.1"/>
    </source>
</evidence>
<feature type="region of interest" description="Disordered" evidence="1">
    <location>
        <begin position="1"/>
        <end position="47"/>
    </location>
</feature>
<dbReference type="AlphaFoldDB" id="A0A7S4G0Q5"/>
<feature type="compositionally biased region" description="Low complexity" evidence="1">
    <location>
        <begin position="17"/>
        <end position="30"/>
    </location>
</feature>
<accession>A0A7S4G0Q5</accession>
<reference evidence="2" key="1">
    <citation type="submission" date="2021-01" db="EMBL/GenBank/DDBJ databases">
        <authorList>
            <person name="Corre E."/>
            <person name="Pelletier E."/>
            <person name="Niang G."/>
            <person name="Scheremetjew M."/>
            <person name="Finn R."/>
            <person name="Kale V."/>
            <person name="Holt S."/>
            <person name="Cochrane G."/>
            <person name="Meng A."/>
            <person name="Brown T."/>
            <person name="Cohen L."/>
        </authorList>
    </citation>
    <scope>NUCLEOTIDE SEQUENCE</scope>
    <source>
        <strain evidence="2">CCMP1594</strain>
    </source>
</reference>
<dbReference type="EMBL" id="HBJA01094051">
    <property type="protein sequence ID" value="CAE0821479.1"/>
    <property type="molecule type" value="Transcribed_RNA"/>
</dbReference>
<gene>
    <name evidence="2" type="ORF">EGYM00163_LOCUS32653</name>
</gene>
<name>A0A7S4G0Q5_9EUGL</name>
<feature type="compositionally biased region" description="Basic and acidic residues" evidence="1">
    <location>
        <begin position="1"/>
        <end position="14"/>
    </location>
</feature>
<proteinExistence type="predicted"/>
<feature type="compositionally biased region" description="Basic residues" evidence="1">
    <location>
        <begin position="35"/>
        <end position="44"/>
    </location>
</feature>
<evidence type="ECO:0000256" key="1">
    <source>
        <dbReference type="SAM" id="MobiDB-lite"/>
    </source>
</evidence>
<sequence length="100" mass="11296">MGKVPHTDRPRNMTHEAAQPSPQSASQQPPMRQPPHQHRGRRFGIPRPYMQEQYTSHNKEGYSVSKPSDTWIFKTSTQSLAPSTALWRTASAGCGLKHNM</sequence>
<protein>
    <submittedName>
        <fullName evidence="2">Uncharacterized protein</fullName>
    </submittedName>
</protein>